<dbReference type="Pfam" id="PF00188">
    <property type="entry name" value="CAP"/>
    <property type="match status" value="1"/>
</dbReference>
<keyword evidence="3" id="KW-1185">Reference proteome</keyword>
<dbReference type="SUPFAM" id="SSF55797">
    <property type="entry name" value="PR-1-like"/>
    <property type="match status" value="1"/>
</dbReference>
<dbReference type="PANTHER" id="PTHR31157">
    <property type="entry name" value="SCP DOMAIN-CONTAINING PROTEIN"/>
    <property type="match status" value="1"/>
</dbReference>
<dbReference type="RefSeq" id="WP_377377571.1">
    <property type="nucleotide sequence ID" value="NZ_JBHSSW010000009.1"/>
</dbReference>
<dbReference type="Proteomes" id="UP001596303">
    <property type="component" value="Unassembled WGS sequence"/>
</dbReference>
<dbReference type="PANTHER" id="PTHR31157:SF1">
    <property type="entry name" value="SCP DOMAIN-CONTAINING PROTEIN"/>
    <property type="match status" value="1"/>
</dbReference>
<proteinExistence type="predicted"/>
<name>A0ABW1S919_9PROT</name>
<organism evidence="2 3">
    <name type="scientific">Ponticaulis profundi</name>
    <dbReference type="NCBI Taxonomy" id="2665222"/>
    <lineage>
        <taxon>Bacteria</taxon>
        <taxon>Pseudomonadati</taxon>
        <taxon>Pseudomonadota</taxon>
        <taxon>Alphaproteobacteria</taxon>
        <taxon>Hyphomonadales</taxon>
        <taxon>Hyphomonadaceae</taxon>
        <taxon>Ponticaulis</taxon>
    </lineage>
</organism>
<gene>
    <name evidence="2" type="ORF">ACFQDM_07590</name>
</gene>
<protein>
    <submittedName>
        <fullName evidence="2">CAP domain-containing protein</fullName>
    </submittedName>
</protein>
<evidence type="ECO:0000313" key="3">
    <source>
        <dbReference type="Proteomes" id="UP001596303"/>
    </source>
</evidence>
<dbReference type="InterPro" id="IPR035940">
    <property type="entry name" value="CAP_sf"/>
</dbReference>
<dbReference type="CDD" id="cd05379">
    <property type="entry name" value="CAP_bacterial"/>
    <property type="match status" value="1"/>
</dbReference>
<comment type="caution">
    <text evidence="2">The sequence shown here is derived from an EMBL/GenBank/DDBJ whole genome shotgun (WGS) entry which is preliminary data.</text>
</comment>
<sequence length="308" mass="34430">MPALRRFGQTDFPPVFVSLLAVISLFLMEPFSAVQAETALSVSASVPDYSRSHTVESPCDPTLDIPMSITPYVAYANLCVFSDQEDITALSGDEIQMFNRLNEIREANGLPRLMWHPGAARAARMHGVDMMKRDYFAHASLEGLRASDRLRRLNRREVFGVVAENLAWFRDGYPQTYSGLTLQRQLEQSPKHYKSMVDGSYTHVGLSIVRQGDTYIAVQVFLSSEGQLEVPVPSMVHSGDGFELPPRLGLREVGGWRLVDETGAIVAKGYDRIVRIPEIQHKRLRLMILAAETPTSYLILNGPSADYQ</sequence>
<evidence type="ECO:0000259" key="1">
    <source>
        <dbReference type="Pfam" id="PF00188"/>
    </source>
</evidence>
<dbReference type="InterPro" id="IPR014044">
    <property type="entry name" value="CAP_dom"/>
</dbReference>
<reference evidence="3" key="1">
    <citation type="journal article" date="2019" name="Int. J. Syst. Evol. Microbiol.">
        <title>The Global Catalogue of Microorganisms (GCM) 10K type strain sequencing project: providing services to taxonomists for standard genome sequencing and annotation.</title>
        <authorList>
            <consortium name="The Broad Institute Genomics Platform"/>
            <consortium name="The Broad Institute Genome Sequencing Center for Infectious Disease"/>
            <person name="Wu L."/>
            <person name="Ma J."/>
        </authorList>
    </citation>
    <scope>NUCLEOTIDE SEQUENCE [LARGE SCALE GENOMIC DNA]</scope>
    <source>
        <strain evidence="3">CGMCC-1.15741</strain>
    </source>
</reference>
<dbReference type="EMBL" id="JBHSSW010000009">
    <property type="protein sequence ID" value="MFC6197934.1"/>
    <property type="molecule type" value="Genomic_DNA"/>
</dbReference>
<feature type="domain" description="SCP" evidence="1">
    <location>
        <begin position="99"/>
        <end position="221"/>
    </location>
</feature>
<dbReference type="Gene3D" id="3.40.33.10">
    <property type="entry name" value="CAP"/>
    <property type="match status" value="1"/>
</dbReference>
<evidence type="ECO:0000313" key="2">
    <source>
        <dbReference type="EMBL" id="MFC6197934.1"/>
    </source>
</evidence>
<accession>A0ABW1S919</accession>